<evidence type="ECO:0000313" key="3">
    <source>
        <dbReference type="EMBL" id="AKQ66212.1"/>
    </source>
</evidence>
<dbReference type="InterPro" id="IPR000297">
    <property type="entry name" value="PPIase_PpiC"/>
</dbReference>
<keyword evidence="1 3" id="KW-0413">Isomerase</keyword>
<sequence length="120" mass="12939">MVAREASQDDVSAAQGGDLGIVREGQVHPAFFEAAAALKKGELSKPFETPYGIHVVQALEHMQSVLPTFNEVRGRLAAEARREAESRLMKELEASIPVKRFPDALSAPATNAPKTGDVTR</sequence>
<dbReference type="PANTHER" id="PTHR47245:SF2">
    <property type="entry name" value="PEPTIDYL-PROLYL CIS-TRANS ISOMERASE HP_0175-RELATED"/>
    <property type="match status" value="1"/>
</dbReference>
<dbReference type="AlphaFoldDB" id="A0A0H4XDT2"/>
<dbReference type="PROSITE" id="PS50198">
    <property type="entry name" value="PPIC_PPIASE_2"/>
    <property type="match status" value="1"/>
</dbReference>
<gene>
    <name evidence="3" type="ORF">A176_003124</name>
</gene>
<feature type="domain" description="PpiC" evidence="2">
    <location>
        <begin position="1"/>
        <end position="60"/>
    </location>
</feature>
<keyword evidence="1" id="KW-0697">Rotamase</keyword>
<dbReference type="eggNOG" id="COG0760">
    <property type="taxonomic scope" value="Bacteria"/>
</dbReference>
<proteinExistence type="predicted"/>
<dbReference type="GO" id="GO:0003755">
    <property type="term" value="F:peptidyl-prolyl cis-trans isomerase activity"/>
    <property type="evidence" value="ECO:0007669"/>
    <property type="project" value="UniProtKB-KW"/>
</dbReference>
<accession>A0A0H4XDT2</accession>
<keyword evidence="4" id="KW-1185">Reference proteome</keyword>
<dbReference type="Proteomes" id="UP000009026">
    <property type="component" value="Chromosome"/>
</dbReference>
<dbReference type="SUPFAM" id="SSF54534">
    <property type="entry name" value="FKBP-like"/>
    <property type="match status" value="1"/>
</dbReference>
<name>A0A0H4XDT2_9BACT</name>
<protein>
    <submittedName>
        <fullName evidence="3">Peptidyl-prolyl cis-trans isomerase PpiD</fullName>
    </submittedName>
</protein>
<dbReference type="PATRIC" id="fig|1297742.4.peg.3151"/>
<organism evidence="3 4">
    <name type="scientific">Pseudomyxococcus hansupus</name>
    <dbReference type="NCBI Taxonomy" id="1297742"/>
    <lineage>
        <taxon>Bacteria</taxon>
        <taxon>Pseudomonadati</taxon>
        <taxon>Myxococcota</taxon>
        <taxon>Myxococcia</taxon>
        <taxon>Myxococcales</taxon>
        <taxon>Cystobacterineae</taxon>
        <taxon>Myxococcaceae</taxon>
        <taxon>Pseudomyxococcus</taxon>
    </lineage>
</organism>
<dbReference type="Pfam" id="PF00639">
    <property type="entry name" value="Rotamase"/>
    <property type="match status" value="1"/>
</dbReference>
<evidence type="ECO:0000313" key="4">
    <source>
        <dbReference type="Proteomes" id="UP000009026"/>
    </source>
</evidence>
<evidence type="ECO:0000256" key="1">
    <source>
        <dbReference type="PROSITE-ProRule" id="PRU00278"/>
    </source>
</evidence>
<dbReference type="PANTHER" id="PTHR47245">
    <property type="entry name" value="PEPTIDYLPROLYL ISOMERASE"/>
    <property type="match status" value="1"/>
</dbReference>
<dbReference type="EMBL" id="CP012109">
    <property type="protein sequence ID" value="AKQ66212.1"/>
    <property type="molecule type" value="Genomic_DNA"/>
</dbReference>
<dbReference type="STRING" id="1297742.A176_003124"/>
<dbReference type="KEGG" id="mym:A176_003124"/>
<dbReference type="InterPro" id="IPR050245">
    <property type="entry name" value="PrsA_foldase"/>
</dbReference>
<dbReference type="InterPro" id="IPR046357">
    <property type="entry name" value="PPIase_dom_sf"/>
</dbReference>
<dbReference type="Gene3D" id="3.10.50.40">
    <property type="match status" value="1"/>
</dbReference>
<evidence type="ECO:0000259" key="2">
    <source>
        <dbReference type="PROSITE" id="PS50198"/>
    </source>
</evidence>
<reference evidence="3 4" key="1">
    <citation type="journal article" date="2016" name="PLoS ONE">
        <title>Complete Genome Sequence and Comparative Genomics of a Novel Myxobacterium Myxococcus hansupus.</title>
        <authorList>
            <person name="Sharma G."/>
            <person name="Narwani T."/>
            <person name="Subramanian S."/>
        </authorList>
    </citation>
    <scope>NUCLEOTIDE SEQUENCE [LARGE SCALE GENOMIC DNA]</scope>
    <source>
        <strain evidence="4">mixupus</strain>
    </source>
</reference>